<accession>A0AAV0S255</accession>
<proteinExistence type="predicted"/>
<name>A0AAV0S255_9ROSI</name>
<gene>
    <name evidence="2" type="ORF">LITE_LOCUS51069</name>
</gene>
<dbReference type="Proteomes" id="UP001154282">
    <property type="component" value="Unassembled WGS sequence"/>
</dbReference>
<evidence type="ECO:0000313" key="3">
    <source>
        <dbReference type="Proteomes" id="UP001154282"/>
    </source>
</evidence>
<protein>
    <submittedName>
        <fullName evidence="2">Uncharacterized protein</fullName>
    </submittedName>
</protein>
<evidence type="ECO:0000313" key="2">
    <source>
        <dbReference type="EMBL" id="CAI0626910.1"/>
    </source>
</evidence>
<sequence length="88" mass="9661">MKGHDLISTTNELPADEHHGEVTAGTDMSSQCLLDLPATWHLVELVDRGVDPEVGEQGVDGVAHAASALTEHHHRPLRRQLEHSLHCF</sequence>
<reference evidence="2" key="1">
    <citation type="submission" date="2022-08" db="EMBL/GenBank/DDBJ databases">
        <authorList>
            <person name="Gutierrez-Valencia J."/>
        </authorList>
    </citation>
    <scope>NUCLEOTIDE SEQUENCE</scope>
</reference>
<feature type="region of interest" description="Disordered" evidence="1">
    <location>
        <begin position="1"/>
        <end position="23"/>
    </location>
</feature>
<dbReference type="AlphaFoldDB" id="A0AAV0S255"/>
<comment type="caution">
    <text evidence="2">The sequence shown here is derived from an EMBL/GenBank/DDBJ whole genome shotgun (WGS) entry which is preliminary data.</text>
</comment>
<keyword evidence="3" id="KW-1185">Reference proteome</keyword>
<evidence type="ECO:0000256" key="1">
    <source>
        <dbReference type="SAM" id="MobiDB-lite"/>
    </source>
</evidence>
<dbReference type="EMBL" id="CAMGYJ010000011">
    <property type="protein sequence ID" value="CAI0626910.1"/>
    <property type="molecule type" value="Genomic_DNA"/>
</dbReference>
<feature type="non-terminal residue" evidence="2">
    <location>
        <position position="88"/>
    </location>
</feature>
<organism evidence="2 3">
    <name type="scientific">Linum tenue</name>
    <dbReference type="NCBI Taxonomy" id="586396"/>
    <lineage>
        <taxon>Eukaryota</taxon>
        <taxon>Viridiplantae</taxon>
        <taxon>Streptophyta</taxon>
        <taxon>Embryophyta</taxon>
        <taxon>Tracheophyta</taxon>
        <taxon>Spermatophyta</taxon>
        <taxon>Magnoliopsida</taxon>
        <taxon>eudicotyledons</taxon>
        <taxon>Gunneridae</taxon>
        <taxon>Pentapetalae</taxon>
        <taxon>rosids</taxon>
        <taxon>fabids</taxon>
        <taxon>Malpighiales</taxon>
        <taxon>Linaceae</taxon>
        <taxon>Linum</taxon>
    </lineage>
</organism>